<evidence type="ECO:0000256" key="1">
    <source>
        <dbReference type="ARBA" id="ARBA00010493"/>
    </source>
</evidence>
<dbReference type="OrthoDB" id="9809995at2"/>
<dbReference type="GO" id="GO:0002949">
    <property type="term" value="P:tRNA threonylcarbamoyladenosine modification"/>
    <property type="evidence" value="ECO:0007669"/>
    <property type="project" value="InterPro"/>
</dbReference>
<proteinExistence type="inferred from homology"/>
<dbReference type="InterPro" id="IPR043129">
    <property type="entry name" value="ATPase_NBD"/>
</dbReference>
<dbReference type="EMBL" id="DACWOD010000001">
    <property type="protein sequence ID" value="HAU2394735.1"/>
    <property type="molecule type" value="Genomic_DNA"/>
</dbReference>
<dbReference type="GO" id="GO:0016740">
    <property type="term" value="F:transferase activity"/>
    <property type="evidence" value="ECO:0007669"/>
    <property type="project" value="UniProtKB-KW"/>
</dbReference>
<dbReference type="Proteomes" id="UP000863577">
    <property type="component" value="Unassembled WGS sequence"/>
</dbReference>
<feature type="domain" description="Gcp-like" evidence="4">
    <location>
        <begin position="30"/>
        <end position="128"/>
    </location>
</feature>
<gene>
    <name evidence="6" type="primary">tsaB</name>
    <name evidence="6" type="ORF">C3928_09685</name>
    <name evidence="5" type="ORF">JBK99_00045</name>
</gene>
<dbReference type="GO" id="GO:0005829">
    <property type="term" value="C:cytosol"/>
    <property type="evidence" value="ECO:0007669"/>
    <property type="project" value="TreeGrafter"/>
</dbReference>
<evidence type="ECO:0000313" key="6">
    <source>
        <dbReference type="EMBL" id="PPK30326.1"/>
    </source>
</evidence>
<sequence>MMKLLAIDTSTELASVATLIDDEIISREQDSQRIHAQLILPMIDELVAQTGLGLNQLDGIIFGCGPGSFTGLRIACSIAKGLAYANDLPLVPVSSLAAIAWTAREIKEDFNQPVLSVLDARMHEMYWSCFLEQQFLAQDRINAVKDIQLPANQSFILAGVGIDLYWKDFPEQIKSQISEVLTVFPTASAMIRLAQKANIKAVSVAQAQPVYVRNQVTQGDSRG</sequence>
<protein>
    <recommendedName>
        <fullName evidence="2">tRNA threonylcarbamoyladenosine biosynthesis protein TsaB</fullName>
    </recommendedName>
    <alternativeName>
        <fullName evidence="3">t(6)A37 threonylcarbamoyladenosine biosynthesis protein TsaB</fullName>
    </alternativeName>
</protein>
<dbReference type="PANTHER" id="PTHR11735:SF11">
    <property type="entry name" value="TRNA THREONYLCARBAMOYLADENOSINE BIOSYNTHESIS PROTEIN TSAB"/>
    <property type="match status" value="1"/>
</dbReference>
<evidence type="ECO:0000313" key="5">
    <source>
        <dbReference type="EMBL" id="HAU2394735.1"/>
    </source>
</evidence>
<dbReference type="Proteomes" id="UP000239239">
    <property type="component" value="Unassembled WGS sequence"/>
</dbReference>
<dbReference type="RefSeq" id="WP_011215883.1">
    <property type="nucleotide sequence ID" value="NZ_AP024961.1"/>
</dbReference>
<organism evidence="6 7">
    <name type="scientific">Legionella pneumophila</name>
    <dbReference type="NCBI Taxonomy" id="446"/>
    <lineage>
        <taxon>Bacteria</taxon>
        <taxon>Pseudomonadati</taxon>
        <taxon>Pseudomonadota</taxon>
        <taxon>Gammaproteobacteria</taxon>
        <taxon>Legionellales</taxon>
        <taxon>Legionellaceae</taxon>
        <taxon>Legionella</taxon>
    </lineage>
</organism>
<dbReference type="Gene3D" id="3.30.420.40">
    <property type="match status" value="2"/>
</dbReference>
<reference evidence="5" key="1">
    <citation type="journal article" date="2018" name="Genome Biol.">
        <title>SKESA: strategic k-mer extension for scrupulous assemblies.</title>
        <authorList>
            <person name="Souvorov A."/>
            <person name="Agarwala R."/>
            <person name="Lipman D.J."/>
        </authorList>
    </citation>
    <scope>NUCLEOTIDE SEQUENCE</scope>
    <source>
        <strain evidence="5">CL18-200174</strain>
    </source>
</reference>
<dbReference type="AlphaFoldDB" id="A0A2S6EYT2"/>
<comment type="similarity">
    <text evidence="1">Belongs to the KAE1 / TsaD family. TsaB subfamily.</text>
</comment>
<dbReference type="InterPro" id="IPR022496">
    <property type="entry name" value="T6A_TsaB"/>
</dbReference>
<dbReference type="NCBIfam" id="TIGR03725">
    <property type="entry name" value="T6A_YeaZ"/>
    <property type="match status" value="1"/>
</dbReference>
<dbReference type="SUPFAM" id="SSF53067">
    <property type="entry name" value="Actin-like ATPase domain"/>
    <property type="match status" value="2"/>
</dbReference>
<name>A0A2S6EYT2_LEGPN</name>
<dbReference type="InterPro" id="IPR000905">
    <property type="entry name" value="Gcp-like_dom"/>
</dbReference>
<reference evidence="5" key="3">
    <citation type="submission" date="2019-09" db="EMBL/GenBank/DDBJ databases">
        <authorList>
            <consortium name="NCBI Pathogen Detection Project"/>
        </authorList>
    </citation>
    <scope>NUCLEOTIDE SEQUENCE</scope>
    <source>
        <strain evidence="5">CL18-200174</strain>
    </source>
</reference>
<evidence type="ECO:0000256" key="3">
    <source>
        <dbReference type="ARBA" id="ARBA00032446"/>
    </source>
</evidence>
<dbReference type="Pfam" id="PF00814">
    <property type="entry name" value="TsaD"/>
    <property type="match status" value="1"/>
</dbReference>
<accession>A0A2S6EYT2</accession>
<evidence type="ECO:0000256" key="2">
    <source>
        <dbReference type="ARBA" id="ARBA00019012"/>
    </source>
</evidence>
<dbReference type="CDD" id="cd24032">
    <property type="entry name" value="ASKHA_NBD_TsaB"/>
    <property type="match status" value="1"/>
</dbReference>
<dbReference type="PANTHER" id="PTHR11735">
    <property type="entry name" value="TRNA N6-ADENOSINE THREONYLCARBAMOYLTRANSFERASE"/>
    <property type="match status" value="1"/>
</dbReference>
<reference evidence="6 7" key="2">
    <citation type="submission" date="2018-02" db="EMBL/GenBank/DDBJ databases">
        <title>Draft genome sequences of four Legionella pneumophila clinical strains isolated in Ontario.</title>
        <authorList>
            <person name="Fortuna A."/>
            <person name="Ramnarine R."/>
            <person name="Li A."/>
            <person name="Frantz C."/>
            <person name="Mallo G."/>
        </authorList>
    </citation>
    <scope>NUCLEOTIDE SEQUENCE [LARGE SCALE GENOMIC DNA]</scope>
    <source>
        <strain evidence="6 7">LG61</strain>
    </source>
</reference>
<keyword evidence="6" id="KW-0808">Transferase</keyword>
<evidence type="ECO:0000259" key="4">
    <source>
        <dbReference type="Pfam" id="PF00814"/>
    </source>
</evidence>
<dbReference type="EMBL" id="PQWY01000012">
    <property type="protein sequence ID" value="PPK30326.1"/>
    <property type="molecule type" value="Genomic_DNA"/>
</dbReference>
<evidence type="ECO:0000313" key="7">
    <source>
        <dbReference type="Proteomes" id="UP000239239"/>
    </source>
</evidence>
<comment type="caution">
    <text evidence="6">The sequence shown here is derived from an EMBL/GenBank/DDBJ whole genome shotgun (WGS) entry which is preliminary data.</text>
</comment>